<organism evidence="2 3">
    <name type="scientific">Panicum miliaceum</name>
    <name type="common">Proso millet</name>
    <name type="synonym">Broomcorn millet</name>
    <dbReference type="NCBI Taxonomy" id="4540"/>
    <lineage>
        <taxon>Eukaryota</taxon>
        <taxon>Viridiplantae</taxon>
        <taxon>Streptophyta</taxon>
        <taxon>Embryophyta</taxon>
        <taxon>Tracheophyta</taxon>
        <taxon>Spermatophyta</taxon>
        <taxon>Magnoliopsida</taxon>
        <taxon>Liliopsida</taxon>
        <taxon>Poales</taxon>
        <taxon>Poaceae</taxon>
        <taxon>PACMAD clade</taxon>
        <taxon>Panicoideae</taxon>
        <taxon>Panicodae</taxon>
        <taxon>Paniceae</taxon>
        <taxon>Panicinae</taxon>
        <taxon>Panicum</taxon>
        <taxon>Panicum sect. Panicum</taxon>
    </lineage>
</organism>
<dbReference type="EMBL" id="PQIB02000001">
    <property type="protein sequence ID" value="RLN41090.1"/>
    <property type="molecule type" value="Genomic_DNA"/>
</dbReference>
<protein>
    <submittedName>
        <fullName evidence="2">Uncharacterized protein</fullName>
    </submittedName>
</protein>
<evidence type="ECO:0000313" key="2">
    <source>
        <dbReference type="EMBL" id="RLN41090.1"/>
    </source>
</evidence>
<name>A0A3L6TLI1_PANMI</name>
<keyword evidence="3" id="KW-1185">Reference proteome</keyword>
<reference evidence="3" key="1">
    <citation type="journal article" date="2019" name="Nat. Commun.">
        <title>The genome of broomcorn millet.</title>
        <authorList>
            <person name="Zou C."/>
            <person name="Miki D."/>
            <person name="Li D."/>
            <person name="Tang Q."/>
            <person name="Xiao L."/>
            <person name="Rajput S."/>
            <person name="Deng P."/>
            <person name="Jia W."/>
            <person name="Huang R."/>
            <person name="Zhang M."/>
            <person name="Sun Y."/>
            <person name="Hu J."/>
            <person name="Fu X."/>
            <person name="Schnable P.S."/>
            <person name="Li F."/>
            <person name="Zhang H."/>
            <person name="Feng B."/>
            <person name="Zhu X."/>
            <person name="Liu R."/>
            <person name="Schnable J.C."/>
            <person name="Zhu J.-K."/>
            <person name="Zhang H."/>
        </authorList>
    </citation>
    <scope>NUCLEOTIDE SEQUENCE [LARGE SCALE GENOMIC DNA]</scope>
</reference>
<proteinExistence type="predicted"/>
<evidence type="ECO:0000313" key="3">
    <source>
        <dbReference type="Proteomes" id="UP000275267"/>
    </source>
</evidence>
<dbReference type="AlphaFoldDB" id="A0A3L6TLI1"/>
<feature type="compositionally biased region" description="Basic and acidic residues" evidence="1">
    <location>
        <begin position="310"/>
        <end position="320"/>
    </location>
</feature>
<dbReference type="PANTHER" id="PTHR34480:SF11">
    <property type="entry name" value="OS05G0173500 PROTEIN"/>
    <property type="match status" value="1"/>
</dbReference>
<feature type="region of interest" description="Disordered" evidence="1">
    <location>
        <begin position="274"/>
        <end position="320"/>
    </location>
</feature>
<accession>A0A3L6TLI1</accession>
<sequence>MDLGTTARDGSEQADSILRAINNEPEEGLGQIEGFDWDDAMLKEEIDSFYKRTMPFLLMMIMRLGLPSMLKGEDLSIAELRDMYPPPVLEEEGYFSWVERDFEWYFDPKYFEFANLEDYQRLALRNTYEYIDWEFYHKTCSTLQSDREYVYFWETLTSKTKVYLCSIRFDNTWYGDYASLYFDIWKLVAKQKVPEGQAYKMVMEAVKKFVSASFSFGDVSIPQHCPPPMRDIGLDGGWMGSGDQRASRQLDAWRLEPWSLPPWMAGWGAAAGGQQLHGEARTGGRSGARTPMRRAAAGRPSGAQAARTGSGRETEWAMRC</sequence>
<dbReference type="Proteomes" id="UP000275267">
    <property type="component" value="Unassembled WGS sequence"/>
</dbReference>
<comment type="caution">
    <text evidence="2">The sequence shown here is derived from an EMBL/GenBank/DDBJ whole genome shotgun (WGS) entry which is preliminary data.</text>
</comment>
<dbReference type="OrthoDB" id="695155at2759"/>
<dbReference type="PANTHER" id="PTHR34480">
    <property type="entry name" value="OS01G0967800 PROTEIN-RELATED"/>
    <property type="match status" value="1"/>
</dbReference>
<gene>
    <name evidence="2" type="ORF">C2845_PM01G22540</name>
</gene>
<feature type="compositionally biased region" description="Low complexity" evidence="1">
    <location>
        <begin position="293"/>
        <end position="307"/>
    </location>
</feature>
<evidence type="ECO:0000256" key="1">
    <source>
        <dbReference type="SAM" id="MobiDB-lite"/>
    </source>
</evidence>